<comment type="caution">
    <text evidence="1">The sequence shown here is derived from an EMBL/GenBank/DDBJ whole genome shotgun (WGS) entry which is preliminary data.</text>
</comment>
<sequence length="164" mass="18131">MELKDLSGPARVVLHPAGYEFESVVGDDWEDNWLIIAGEVVSGEEEWSFRDPSLLVDDAIEIADWLERVAARLEEPTEVGESGDIDPSLAFTEPNLAFSVHNYGDDTAVIRVHLSAEALPPDRRGPNVDHIAEYAFWVEAEITLADAATAAATWRTELAAFPRR</sequence>
<organism evidence="1 2">
    <name type="scientific">Cryobacterium tagatosivorans</name>
    <dbReference type="NCBI Taxonomy" id="1259199"/>
    <lineage>
        <taxon>Bacteria</taxon>
        <taxon>Bacillati</taxon>
        <taxon>Actinomycetota</taxon>
        <taxon>Actinomycetes</taxon>
        <taxon>Micrococcales</taxon>
        <taxon>Microbacteriaceae</taxon>
        <taxon>Cryobacterium</taxon>
    </lineage>
</organism>
<dbReference type="Proteomes" id="UP000297866">
    <property type="component" value="Unassembled WGS sequence"/>
</dbReference>
<proteinExistence type="predicted"/>
<protein>
    <submittedName>
        <fullName evidence="1">Uncharacterized protein</fullName>
    </submittedName>
</protein>
<keyword evidence="2" id="KW-1185">Reference proteome</keyword>
<accession>A0A4R8UGK0</accession>
<dbReference type="AlphaFoldDB" id="A0A4R8UGK0"/>
<evidence type="ECO:0000313" key="1">
    <source>
        <dbReference type="EMBL" id="TFB51970.1"/>
    </source>
</evidence>
<dbReference type="Pfam" id="PF24716">
    <property type="entry name" value="WapI"/>
    <property type="match status" value="1"/>
</dbReference>
<dbReference type="EMBL" id="SOEZ01000038">
    <property type="protein sequence ID" value="TFB51970.1"/>
    <property type="molecule type" value="Genomic_DNA"/>
</dbReference>
<evidence type="ECO:0000313" key="2">
    <source>
        <dbReference type="Proteomes" id="UP000297866"/>
    </source>
</evidence>
<dbReference type="RefSeq" id="WP_134489591.1">
    <property type="nucleotide sequence ID" value="NZ_SOEZ01000038.1"/>
</dbReference>
<gene>
    <name evidence="1" type="ORF">E3O23_07240</name>
</gene>
<dbReference type="OrthoDB" id="7210783at2"/>
<dbReference type="InterPro" id="IPR056510">
    <property type="entry name" value="WapI"/>
</dbReference>
<reference evidence="1 2" key="1">
    <citation type="submission" date="2019-03" db="EMBL/GenBank/DDBJ databases">
        <title>Genomics of glacier-inhabiting Cryobacterium strains.</title>
        <authorList>
            <person name="Liu Q."/>
            <person name="Xin Y.-H."/>
        </authorList>
    </citation>
    <scope>NUCLEOTIDE SEQUENCE [LARGE SCALE GENOMIC DNA]</scope>
    <source>
        <strain evidence="1 2">Sr47</strain>
    </source>
</reference>
<name>A0A4R8UGK0_9MICO</name>